<dbReference type="Gramene" id="AET4Gv20545600.15">
    <property type="protein sequence ID" value="AET4Gv20545600.15"/>
    <property type="gene ID" value="AET4Gv20545600"/>
</dbReference>
<reference evidence="3" key="1">
    <citation type="journal article" date="2014" name="Science">
        <title>Ancient hybridizations among the ancestral genomes of bread wheat.</title>
        <authorList>
            <consortium name="International Wheat Genome Sequencing Consortium,"/>
            <person name="Marcussen T."/>
            <person name="Sandve S.R."/>
            <person name="Heier L."/>
            <person name="Spannagl M."/>
            <person name="Pfeifer M."/>
            <person name="Jakobsen K.S."/>
            <person name="Wulff B.B."/>
            <person name="Steuernagel B."/>
            <person name="Mayer K.F."/>
            <person name="Olsen O.A."/>
        </authorList>
    </citation>
    <scope>NUCLEOTIDE SEQUENCE [LARGE SCALE GENOMIC DNA]</scope>
    <source>
        <strain evidence="3">cv. AL8/78</strain>
    </source>
</reference>
<dbReference type="GO" id="GO:0009247">
    <property type="term" value="P:glycolipid biosynthetic process"/>
    <property type="evidence" value="ECO:0007669"/>
    <property type="project" value="TreeGrafter"/>
</dbReference>
<dbReference type="GO" id="GO:0046510">
    <property type="term" value="F:UDP-sulfoquinovose:DAG sulfoquinovosyltransferase activity"/>
    <property type="evidence" value="ECO:0007669"/>
    <property type="project" value="TreeGrafter"/>
</dbReference>
<dbReference type="SUPFAM" id="SSF53756">
    <property type="entry name" value="UDP-Glycosyltransferase/glycogen phosphorylase"/>
    <property type="match status" value="1"/>
</dbReference>
<evidence type="ECO:0000259" key="1">
    <source>
        <dbReference type="Pfam" id="PF13439"/>
    </source>
</evidence>
<dbReference type="Pfam" id="PF13439">
    <property type="entry name" value="Glyco_transf_4"/>
    <property type="match status" value="1"/>
</dbReference>
<dbReference type="Proteomes" id="UP000015105">
    <property type="component" value="Chromosome 4D"/>
</dbReference>
<reference evidence="2" key="5">
    <citation type="journal article" date="2021" name="G3 (Bethesda)">
        <title>Aegilops tauschii genome assembly Aet v5.0 features greater sequence contiguity and improved annotation.</title>
        <authorList>
            <person name="Wang L."/>
            <person name="Zhu T."/>
            <person name="Rodriguez J.C."/>
            <person name="Deal K.R."/>
            <person name="Dubcovsky J."/>
            <person name="McGuire P.E."/>
            <person name="Lux T."/>
            <person name="Spannagl M."/>
            <person name="Mayer K.F.X."/>
            <person name="Baldrich P."/>
            <person name="Meyers B.C."/>
            <person name="Huo N."/>
            <person name="Gu Y.Q."/>
            <person name="Zhou H."/>
            <person name="Devos K.M."/>
            <person name="Bennetzen J.L."/>
            <person name="Unver T."/>
            <person name="Budak H."/>
            <person name="Gulick P.J."/>
            <person name="Galiba G."/>
            <person name="Kalapos B."/>
            <person name="Nelson D.R."/>
            <person name="Li P."/>
            <person name="You F.M."/>
            <person name="Luo M.C."/>
            <person name="Dvorak J."/>
        </authorList>
    </citation>
    <scope>NUCLEOTIDE SEQUENCE [LARGE SCALE GENOMIC DNA]</scope>
    <source>
        <strain evidence="2">cv. AL8/78</strain>
    </source>
</reference>
<sequence>MGQAPEMAAPLLLRVEDADAEWSSRPHRIALFVEPSPFAYISGYKNRFQNFIKHLREMGDEVLVVTTHKGAPEEFHGAKVIGSWSFPCPLYQNVPLSLALSPRIFSAVSKFKPDIIHATSPGVMVTVKNSICIHCHLPCGFSLPHIVISGFWRPCYRKDDFSSNGHVLSHTSSSVLTRVQFKLVTWTHMGPYKMSPQVCRSYSSSFSSYCRGL</sequence>
<dbReference type="GO" id="GO:0046506">
    <property type="term" value="P:sulfolipid biosynthetic process"/>
    <property type="evidence" value="ECO:0007669"/>
    <property type="project" value="TreeGrafter"/>
</dbReference>
<protein>
    <recommendedName>
        <fullName evidence="1">Glycosyltransferase subfamily 4-like N-terminal domain-containing protein</fullName>
    </recommendedName>
</protein>
<dbReference type="InterPro" id="IPR028098">
    <property type="entry name" value="Glyco_trans_4-like_N"/>
</dbReference>
<dbReference type="AlphaFoldDB" id="A0A453IG04"/>
<proteinExistence type="predicted"/>
<dbReference type="Gene3D" id="3.40.50.2000">
    <property type="entry name" value="Glycogen Phosphorylase B"/>
    <property type="match status" value="1"/>
</dbReference>
<dbReference type="PANTHER" id="PTHR45947:SF1">
    <property type="entry name" value="GLYCOSYL TRANSFERASE, GROUP 1 FAMILY PROTEIN, EXPRESSED"/>
    <property type="match status" value="1"/>
</dbReference>
<reference evidence="2" key="4">
    <citation type="submission" date="2019-03" db="UniProtKB">
        <authorList>
            <consortium name="EnsemblPlants"/>
        </authorList>
    </citation>
    <scope>IDENTIFICATION</scope>
</reference>
<dbReference type="PANTHER" id="PTHR45947">
    <property type="entry name" value="SULFOQUINOVOSYL TRANSFERASE SQD2"/>
    <property type="match status" value="1"/>
</dbReference>
<dbReference type="GO" id="GO:0016020">
    <property type="term" value="C:membrane"/>
    <property type="evidence" value="ECO:0007669"/>
    <property type="project" value="GOC"/>
</dbReference>
<dbReference type="EnsemblPlants" id="AET4Gv20545600.15">
    <property type="protein sequence ID" value="AET4Gv20545600.15"/>
    <property type="gene ID" value="AET4Gv20545600"/>
</dbReference>
<feature type="domain" description="Glycosyltransferase subfamily 4-like N-terminal" evidence="1">
    <location>
        <begin position="43"/>
        <end position="127"/>
    </location>
</feature>
<reference evidence="2" key="3">
    <citation type="journal article" date="2017" name="Nature">
        <title>Genome sequence of the progenitor of the wheat D genome Aegilops tauschii.</title>
        <authorList>
            <person name="Luo M.C."/>
            <person name="Gu Y.Q."/>
            <person name="Puiu D."/>
            <person name="Wang H."/>
            <person name="Twardziok S.O."/>
            <person name="Deal K.R."/>
            <person name="Huo N."/>
            <person name="Zhu T."/>
            <person name="Wang L."/>
            <person name="Wang Y."/>
            <person name="McGuire P.E."/>
            <person name="Liu S."/>
            <person name="Long H."/>
            <person name="Ramasamy R.K."/>
            <person name="Rodriguez J.C."/>
            <person name="Van S.L."/>
            <person name="Yuan L."/>
            <person name="Wang Z."/>
            <person name="Xia Z."/>
            <person name="Xiao L."/>
            <person name="Anderson O.D."/>
            <person name="Ouyang S."/>
            <person name="Liang Y."/>
            <person name="Zimin A.V."/>
            <person name="Pertea G."/>
            <person name="Qi P."/>
            <person name="Bennetzen J.L."/>
            <person name="Dai X."/>
            <person name="Dawson M.W."/>
            <person name="Muller H.G."/>
            <person name="Kugler K."/>
            <person name="Rivarola-Duarte L."/>
            <person name="Spannagl M."/>
            <person name="Mayer K.F.X."/>
            <person name="Lu F.H."/>
            <person name="Bevan M.W."/>
            <person name="Leroy P."/>
            <person name="Li P."/>
            <person name="You F.M."/>
            <person name="Sun Q."/>
            <person name="Liu Z."/>
            <person name="Lyons E."/>
            <person name="Wicker T."/>
            <person name="Salzberg S.L."/>
            <person name="Devos K.M."/>
            <person name="Dvorak J."/>
        </authorList>
    </citation>
    <scope>NUCLEOTIDE SEQUENCE [LARGE SCALE GENOMIC DNA]</scope>
    <source>
        <strain evidence="2">cv. AL8/78</strain>
    </source>
</reference>
<evidence type="ECO:0000313" key="3">
    <source>
        <dbReference type="Proteomes" id="UP000015105"/>
    </source>
</evidence>
<name>A0A453IG04_AEGTS</name>
<reference evidence="3" key="2">
    <citation type="journal article" date="2017" name="Nat. Plants">
        <title>The Aegilops tauschii genome reveals multiple impacts of transposons.</title>
        <authorList>
            <person name="Zhao G."/>
            <person name="Zou C."/>
            <person name="Li K."/>
            <person name="Wang K."/>
            <person name="Li T."/>
            <person name="Gao L."/>
            <person name="Zhang X."/>
            <person name="Wang H."/>
            <person name="Yang Z."/>
            <person name="Liu X."/>
            <person name="Jiang W."/>
            <person name="Mao L."/>
            <person name="Kong X."/>
            <person name="Jiao Y."/>
            <person name="Jia J."/>
        </authorList>
    </citation>
    <scope>NUCLEOTIDE SEQUENCE [LARGE SCALE GENOMIC DNA]</scope>
    <source>
        <strain evidence="3">cv. AL8/78</strain>
    </source>
</reference>
<evidence type="ECO:0000313" key="2">
    <source>
        <dbReference type="EnsemblPlants" id="AET4Gv20545600.15"/>
    </source>
</evidence>
<organism evidence="2 3">
    <name type="scientific">Aegilops tauschii subsp. strangulata</name>
    <name type="common">Goatgrass</name>
    <dbReference type="NCBI Taxonomy" id="200361"/>
    <lineage>
        <taxon>Eukaryota</taxon>
        <taxon>Viridiplantae</taxon>
        <taxon>Streptophyta</taxon>
        <taxon>Embryophyta</taxon>
        <taxon>Tracheophyta</taxon>
        <taxon>Spermatophyta</taxon>
        <taxon>Magnoliopsida</taxon>
        <taxon>Liliopsida</taxon>
        <taxon>Poales</taxon>
        <taxon>Poaceae</taxon>
        <taxon>BOP clade</taxon>
        <taxon>Pooideae</taxon>
        <taxon>Triticodae</taxon>
        <taxon>Triticeae</taxon>
        <taxon>Triticinae</taxon>
        <taxon>Aegilops</taxon>
    </lineage>
</organism>
<dbReference type="InterPro" id="IPR050194">
    <property type="entry name" value="Glycosyltransferase_grp1"/>
</dbReference>
<dbReference type="GO" id="GO:0009941">
    <property type="term" value="C:chloroplast envelope"/>
    <property type="evidence" value="ECO:0007669"/>
    <property type="project" value="TreeGrafter"/>
</dbReference>
<accession>A0A453IG04</accession>
<keyword evidence="3" id="KW-1185">Reference proteome</keyword>